<evidence type="ECO:0000256" key="4">
    <source>
        <dbReference type="ARBA" id="ARBA00022692"/>
    </source>
</evidence>
<reference evidence="12 13" key="1">
    <citation type="submission" date="2023-10" db="EMBL/GenBank/DDBJ databases">
        <authorList>
            <person name="Maclean D."/>
            <person name="Macfadyen A."/>
        </authorList>
    </citation>
    <scope>NUCLEOTIDE SEQUENCE [LARGE SCALE GENOMIC DNA]</scope>
</reference>
<keyword evidence="10 11" id="KW-0472">Membrane</keyword>
<proteinExistence type="predicted"/>
<dbReference type="Pfam" id="PF00400">
    <property type="entry name" value="WD40"/>
    <property type="match status" value="1"/>
</dbReference>
<keyword evidence="6" id="KW-0256">Endoplasmic reticulum</keyword>
<dbReference type="InterPro" id="IPR011047">
    <property type="entry name" value="Quinoprotein_ADH-like_sf"/>
</dbReference>
<dbReference type="SUPFAM" id="SSF50998">
    <property type="entry name" value="Quinoprotein alcohol dehydrogenase-like"/>
    <property type="match status" value="1"/>
</dbReference>
<evidence type="ECO:0000256" key="3">
    <source>
        <dbReference type="ARBA" id="ARBA00022574"/>
    </source>
</evidence>
<protein>
    <recommendedName>
        <fullName evidence="14">Prolactin regulatory element-binding protein</fullName>
    </recommendedName>
</protein>
<evidence type="ECO:0000256" key="1">
    <source>
        <dbReference type="ARBA" id="ARBA00004389"/>
    </source>
</evidence>
<dbReference type="PANTHER" id="PTHR23284:SF0">
    <property type="entry name" value="PROLACTIN REGULATORY ELEMENT-BINDING PROTEIN"/>
    <property type="match status" value="1"/>
</dbReference>
<dbReference type="GO" id="GO:0015031">
    <property type="term" value="P:protein transport"/>
    <property type="evidence" value="ECO:0007669"/>
    <property type="project" value="UniProtKB-KW"/>
</dbReference>
<sequence length="390" mass="41594">MARRRKERPAKKFGTPLYCAVWPTGNYAFVGGGGGKSSSGIANKIVTIHCENGQISGAEAGSVRLSDAPMRMALPLQETTLAVALGDGGILKFSIARDAEGVPTLQPVEGKAAEEFAKVGIVECMAFSSDGRFLGVSTADGALAIFDWHTGRPLNVLRAEHGVDSTIRDLDFSPAHQDKVLAAVADNGTCSLWAWQTRMRIGSLDLPKELQKGAFAKVRWMRDSLPTLYAVVNLNMKGEGYILKYEQTEEGEIELRRQALLQKKKITAFALSKSGSKLGIGSVEGDAAAFDTATLRPLRQSADAHMVFVTAVGFDSQESCLLSASADASAWLTSTQPQGGVRVSTIAVLLILLLLLLLCCTVAASFIGFDARILALLSQLGVHQGSHTEL</sequence>
<evidence type="ECO:0000313" key="13">
    <source>
        <dbReference type="Proteomes" id="UP001314263"/>
    </source>
</evidence>
<evidence type="ECO:0000313" key="12">
    <source>
        <dbReference type="EMBL" id="CAK0786276.1"/>
    </source>
</evidence>
<dbReference type="InterPro" id="IPR045260">
    <property type="entry name" value="Sec12-like"/>
</dbReference>
<evidence type="ECO:0000256" key="10">
    <source>
        <dbReference type="ARBA" id="ARBA00023136"/>
    </source>
</evidence>
<evidence type="ECO:0000256" key="11">
    <source>
        <dbReference type="SAM" id="Phobius"/>
    </source>
</evidence>
<keyword evidence="2" id="KW-0813">Transport</keyword>
<dbReference type="InterPro" id="IPR001680">
    <property type="entry name" value="WD40_rpt"/>
</dbReference>
<dbReference type="GO" id="GO:0005789">
    <property type="term" value="C:endoplasmic reticulum membrane"/>
    <property type="evidence" value="ECO:0007669"/>
    <property type="project" value="UniProtKB-SubCell"/>
</dbReference>
<dbReference type="GO" id="GO:0006888">
    <property type="term" value="P:endoplasmic reticulum to Golgi vesicle-mediated transport"/>
    <property type="evidence" value="ECO:0007669"/>
    <property type="project" value="TreeGrafter"/>
</dbReference>
<keyword evidence="9 11" id="KW-1133">Transmembrane helix</keyword>
<evidence type="ECO:0000256" key="6">
    <source>
        <dbReference type="ARBA" id="ARBA00022824"/>
    </source>
</evidence>
<evidence type="ECO:0000256" key="7">
    <source>
        <dbReference type="ARBA" id="ARBA00022892"/>
    </source>
</evidence>
<comment type="caution">
    <text evidence="12">The sequence shown here is derived from an EMBL/GenBank/DDBJ whole genome shotgun (WGS) entry which is preliminary data.</text>
</comment>
<evidence type="ECO:0000256" key="5">
    <source>
        <dbReference type="ARBA" id="ARBA00022737"/>
    </source>
</evidence>
<evidence type="ECO:0000256" key="8">
    <source>
        <dbReference type="ARBA" id="ARBA00022927"/>
    </source>
</evidence>
<keyword evidence="7" id="KW-0931">ER-Golgi transport</keyword>
<dbReference type="SMART" id="SM00320">
    <property type="entry name" value="WD40"/>
    <property type="match status" value="4"/>
</dbReference>
<dbReference type="InterPro" id="IPR015943">
    <property type="entry name" value="WD40/YVTN_repeat-like_dom_sf"/>
</dbReference>
<dbReference type="PANTHER" id="PTHR23284">
    <property type="entry name" value="PROLACTIN REGULATORY ELEMENT BINDING PROTEIN"/>
    <property type="match status" value="1"/>
</dbReference>
<dbReference type="AlphaFoldDB" id="A0AAV1II04"/>
<keyword evidence="13" id="KW-1185">Reference proteome</keyword>
<dbReference type="Proteomes" id="UP001314263">
    <property type="component" value="Unassembled WGS sequence"/>
</dbReference>
<keyword evidence="4 11" id="KW-0812">Transmembrane</keyword>
<accession>A0AAV1II04</accession>
<dbReference type="Gene3D" id="2.130.10.10">
    <property type="entry name" value="YVTN repeat-like/Quinoprotein amine dehydrogenase"/>
    <property type="match status" value="1"/>
</dbReference>
<name>A0AAV1II04_9CHLO</name>
<dbReference type="GO" id="GO:0005085">
    <property type="term" value="F:guanyl-nucleotide exchange factor activity"/>
    <property type="evidence" value="ECO:0007669"/>
    <property type="project" value="InterPro"/>
</dbReference>
<evidence type="ECO:0000256" key="2">
    <source>
        <dbReference type="ARBA" id="ARBA00022448"/>
    </source>
</evidence>
<dbReference type="EMBL" id="CAUYUE010000014">
    <property type="protein sequence ID" value="CAK0786276.1"/>
    <property type="molecule type" value="Genomic_DNA"/>
</dbReference>
<dbReference type="GO" id="GO:0003400">
    <property type="term" value="P:regulation of COPII vesicle coating"/>
    <property type="evidence" value="ECO:0007669"/>
    <property type="project" value="TreeGrafter"/>
</dbReference>
<comment type="subcellular location">
    <subcellularLocation>
        <location evidence="1">Endoplasmic reticulum membrane</location>
        <topology evidence="1">Single-pass membrane protein</topology>
    </subcellularLocation>
</comment>
<organism evidence="12 13">
    <name type="scientific">Coccomyxa viridis</name>
    <dbReference type="NCBI Taxonomy" id="1274662"/>
    <lineage>
        <taxon>Eukaryota</taxon>
        <taxon>Viridiplantae</taxon>
        <taxon>Chlorophyta</taxon>
        <taxon>core chlorophytes</taxon>
        <taxon>Trebouxiophyceae</taxon>
        <taxon>Trebouxiophyceae incertae sedis</taxon>
        <taxon>Coccomyxaceae</taxon>
        <taxon>Coccomyxa</taxon>
    </lineage>
</organism>
<feature type="transmembrane region" description="Helical" evidence="11">
    <location>
        <begin position="346"/>
        <end position="369"/>
    </location>
</feature>
<evidence type="ECO:0000256" key="9">
    <source>
        <dbReference type="ARBA" id="ARBA00022989"/>
    </source>
</evidence>
<gene>
    <name evidence="12" type="ORF">CVIRNUC_009489</name>
</gene>
<keyword evidence="5" id="KW-0677">Repeat</keyword>
<keyword evidence="8" id="KW-0653">Protein transport</keyword>
<evidence type="ECO:0008006" key="14">
    <source>
        <dbReference type="Google" id="ProtNLM"/>
    </source>
</evidence>
<keyword evidence="3" id="KW-0853">WD repeat</keyword>